<name>A0ABT5FL25_9ACTN</name>
<dbReference type="Gene3D" id="2.40.440.10">
    <property type="entry name" value="L,D-transpeptidase catalytic domain-like"/>
    <property type="match status" value="1"/>
</dbReference>
<dbReference type="SUPFAM" id="SSF141523">
    <property type="entry name" value="L,D-transpeptidase catalytic domain-like"/>
    <property type="match status" value="1"/>
</dbReference>
<accession>A0ABT5FL25</accession>
<dbReference type="PANTHER" id="PTHR30582">
    <property type="entry name" value="L,D-TRANSPEPTIDASE"/>
    <property type="match status" value="1"/>
</dbReference>
<reference evidence="9 10" key="1">
    <citation type="journal article" date="2015" name="Int. J. Syst. Evol. Microbiol.">
        <title>Streptomyces gilvifuscus sp. nov., an actinomycete that produces antibacterial compounds isolated from soil.</title>
        <authorList>
            <person name="Nguyen T.M."/>
            <person name="Kim J."/>
        </authorList>
    </citation>
    <scope>NUCLEOTIDE SEQUENCE [LARGE SCALE GENOMIC DNA]</scope>
    <source>
        <strain evidence="9 10">T113</strain>
    </source>
</reference>
<dbReference type="InterPro" id="IPR041280">
    <property type="entry name" value="Big_10"/>
</dbReference>
<evidence type="ECO:0000313" key="9">
    <source>
        <dbReference type="EMBL" id="MDC2953219.1"/>
    </source>
</evidence>
<dbReference type="EMBL" id="JAQOSK010000001">
    <property type="protein sequence ID" value="MDC2953219.1"/>
    <property type="molecule type" value="Genomic_DNA"/>
</dbReference>
<organism evidence="9 10">
    <name type="scientific">Streptomyces gilvifuscus</name>
    <dbReference type="NCBI Taxonomy" id="1550617"/>
    <lineage>
        <taxon>Bacteria</taxon>
        <taxon>Bacillati</taxon>
        <taxon>Actinomycetota</taxon>
        <taxon>Actinomycetes</taxon>
        <taxon>Kitasatosporales</taxon>
        <taxon>Streptomycetaceae</taxon>
        <taxon>Streptomyces</taxon>
    </lineage>
</organism>
<dbReference type="InterPro" id="IPR005490">
    <property type="entry name" value="LD_TPept_cat_dom"/>
</dbReference>
<keyword evidence="5" id="KW-0012">Acyltransferase</keyword>
<dbReference type="InterPro" id="IPR050979">
    <property type="entry name" value="LD-transpeptidase"/>
</dbReference>
<dbReference type="CDD" id="cd13432">
    <property type="entry name" value="LDT_IgD_like_2"/>
    <property type="match status" value="1"/>
</dbReference>
<evidence type="ECO:0000256" key="2">
    <source>
        <dbReference type="ARBA" id="ARBA00022679"/>
    </source>
</evidence>
<feature type="active site" description="Proton donor/acceptor" evidence="7">
    <location>
        <position position="309"/>
    </location>
</feature>
<evidence type="ECO:0000256" key="5">
    <source>
        <dbReference type="ARBA" id="ARBA00023315"/>
    </source>
</evidence>
<evidence type="ECO:0000256" key="7">
    <source>
        <dbReference type="PROSITE-ProRule" id="PRU01373"/>
    </source>
</evidence>
<keyword evidence="4 7" id="KW-0573">Peptidoglycan synthesis</keyword>
<comment type="pathway">
    <text evidence="1 7">Cell wall biogenesis; peptidoglycan biosynthesis.</text>
</comment>
<keyword evidence="10" id="KW-1185">Reference proteome</keyword>
<dbReference type="Gene3D" id="2.60.40.3710">
    <property type="match status" value="1"/>
</dbReference>
<dbReference type="RefSeq" id="WP_272173855.1">
    <property type="nucleotide sequence ID" value="NZ_JAQOSK010000001.1"/>
</dbReference>
<dbReference type="InterPro" id="IPR038063">
    <property type="entry name" value="Transpep_catalytic_dom"/>
</dbReference>
<dbReference type="Pfam" id="PF03734">
    <property type="entry name" value="YkuD"/>
    <property type="match status" value="1"/>
</dbReference>
<dbReference type="PANTHER" id="PTHR30582:SF2">
    <property type="entry name" value="L,D-TRANSPEPTIDASE YCIB-RELATED"/>
    <property type="match status" value="1"/>
</dbReference>
<keyword evidence="3 7" id="KW-0133">Cell shape</keyword>
<evidence type="ECO:0000256" key="4">
    <source>
        <dbReference type="ARBA" id="ARBA00022984"/>
    </source>
</evidence>
<protein>
    <submittedName>
        <fullName evidence="9">Ig-like domain-containing protein</fullName>
    </submittedName>
</protein>
<evidence type="ECO:0000259" key="8">
    <source>
        <dbReference type="PROSITE" id="PS52029"/>
    </source>
</evidence>
<comment type="caution">
    <text evidence="9">The sequence shown here is derived from an EMBL/GenBank/DDBJ whole genome shotgun (WGS) entry which is preliminary data.</text>
</comment>
<feature type="domain" description="L,D-TPase catalytic" evidence="8">
    <location>
        <begin position="227"/>
        <end position="351"/>
    </location>
</feature>
<dbReference type="Proteomes" id="UP001221328">
    <property type="component" value="Unassembled WGS sequence"/>
</dbReference>
<evidence type="ECO:0000313" key="10">
    <source>
        <dbReference type="Proteomes" id="UP001221328"/>
    </source>
</evidence>
<dbReference type="Pfam" id="PF17964">
    <property type="entry name" value="Big_10"/>
    <property type="match status" value="1"/>
</dbReference>
<dbReference type="CDD" id="cd16913">
    <property type="entry name" value="YkuD_like"/>
    <property type="match status" value="1"/>
</dbReference>
<evidence type="ECO:0000256" key="6">
    <source>
        <dbReference type="ARBA" id="ARBA00023316"/>
    </source>
</evidence>
<sequence length="380" mass="39932">MGLAALLLTACDGGGGGGSDGKHATRSPDSVITVKPGGGAAASPGDKVTVHSSGGRLLDIRVSAPDADEFGGSLSADGRTWTSSALLAPATKYTVVARAKGADGRTVTRRTTIGTARARGTFVGEYSPEKGATVGVGMPVSVVFDKPVRDKAAVERRLSVTTSPHVEGAWSWVKDHSGRDRVDYRPRKFWTSGTEVTLRMALSGVDAGGGVYGTQQRVVRFHVGHAVVGTVDTNRKTMTVKEDGKVLRTLPVSSGKPGFETWNGTMVVLEKVPSIRMNSRTVGIFGPEAYNLGSVKWAVRLTPSGTFVHAAPWNAGKFGRVNGSHGCVGMSTSDARWFFGHVHLGDPVTVVHSKDTVAEGNGYGDWNVDWATWRAGSALS</sequence>
<evidence type="ECO:0000256" key="1">
    <source>
        <dbReference type="ARBA" id="ARBA00004752"/>
    </source>
</evidence>
<gene>
    <name evidence="9" type="ORF">PO587_01980</name>
</gene>
<keyword evidence="6 7" id="KW-0961">Cell wall biogenesis/degradation</keyword>
<dbReference type="PROSITE" id="PS52029">
    <property type="entry name" value="LD_TPASE"/>
    <property type="match status" value="1"/>
</dbReference>
<keyword evidence="2" id="KW-0808">Transferase</keyword>
<feature type="active site" description="Nucleophile" evidence="7">
    <location>
        <position position="327"/>
    </location>
</feature>
<proteinExistence type="predicted"/>
<dbReference type="Gene3D" id="2.60.40.3780">
    <property type="match status" value="1"/>
</dbReference>
<evidence type="ECO:0000256" key="3">
    <source>
        <dbReference type="ARBA" id="ARBA00022960"/>
    </source>
</evidence>